<reference evidence="3" key="2">
    <citation type="submission" date="2024-04" db="EMBL/GenBank/DDBJ databases">
        <authorList>
            <person name="Chen Y."/>
            <person name="Shah S."/>
            <person name="Dougan E. K."/>
            <person name="Thang M."/>
            <person name="Chan C."/>
        </authorList>
    </citation>
    <scope>NUCLEOTIDE SEQUENCE [LARGE SCALE GENOMIC DNA]</scope>
</reference>
<protein>
    <submittedName>
        <fullName evidence="2">Uncharacterized protein</fullName>
    </submittedName>
</protein>
<feature type="compositionally biased region" description="Pro residues" evidence="1">
    <location>
        <begin position="205"/>
        <end position="219"/>
    </location>
</feature>
<feature type="compositionally biased region" description="Basic and acidic residues" evidence="1">
    <location>
        <begin position="374"/>
        <end position="383"/>
    </location>
</feature>
<proteinExistence type="predicted"/>
<evidence type="ECO:0000313" key="4">
    <source>
        <dbReference type="Proteomes" id="UP001152797"/>
    </source>
</evidence>
<feature type="compositionally biased region" description="Polar residues" evidence="1">
    <location>
        <begin position="158"/>
        <end position="167"/>
    </location>
</feature>
<reference evidence="2" key="1">
    <citation type="submission" date="2022-10" db="EMBL/GenBank/DDBJ databases">
        <authorList>
            <person name="Chen Y."/>
            <person name="Dougan E. K."/>
            <person name="Chan C."/>
            <person name="Rhodes N."/>
            <person name="Thang M."/>
        </authorList>
    </citation>
    <scope>NUCLEOTIDE SEQUENCE</scope>
</reference>
<feature type="compositionally biased region" description="Gly residues" evidence="1">
    <location>
        <begin position="606"/>
        <end position="621"/>
    </location>
</feature>
<feature type="region of interest" description="Disordered" evidence="1">
    <location>
        <begin position="50"/>
        <end position="219"/>
    </location>
</feature>
<feature type="region of interest" description="Disordered" evidence="1">
    <location>
        <begin position="356"/>
        <end position="414"/>
    </location>
</feature>
<evidence type="ECO:0000313" key="2">
    <source>
        <dbReference type="EMBL" id="CAI4012270.1"/>
    </source>
</evidence>
<name>A0A9P1DME5_9DINO</name>
<evidence type="ECO:0000313" key="3">
    <source>
        <dbReference type="EMBL" id="CAL1165645.1"/>
    </source>
</evidence>
<feature type="compositionally biased region" description="Basic residues" evidence="1">
    <location>
        <begin position="677"/>
        <end position="692"/>
    </location>
</feature>
<feature type="non-terminal residue" evidence="2">
    <location>
        <position position="702"/>
    </location>
</feature>
<evidence type="ECO:0000256" key="1">
    <source>
        <dbReference type="SAM" id="MobiDB-lite"/>
    </source>
</evidence>
<feature type="region of interest" description="Disordered" evidence="1">
    <location>
        <begin position="575"/>
        <end position="658"/>
    </location>
</feature>
<dbReference type="EMBL" id="CAMXCT030005402">
    <property type="protein sequence ID" value="CAL4799582.1"/>
    <property type="molecule type" value="Genomic_DNA"/>
</dbReference>
<comment type="caution">
    <text evidence="2">The sequence shown here is derived from an EMBL/GenBank/DDBJ whole genome shotgun (WGS) entry which is preliminary data.</text>
</comment>
<gene>
    <name evidence="2" type="ORF">C1SCF055_LOCUS37348</name>
</gene>
<feature type="region of interest" description="Disordered" evidence="1">
    <location>
        <begin position="674"/>
        <end position="702"/>
    </location>
</feature>
<dbReference type="EMBL" id="CAMXCT010005402">
    <property type="protein sequence ID" value="CAI4012270.1"/>
    <property type="molecule type" value="Genomic_DNA"/>
</dbReference>
<feature type="compositionally biased region" description="Basic and acidic residues" evidence="1">
    <location>
        <begin position="630"/>
        <end position="646"/>
    </location>
</feature>
<dbReference type="Proteomes" id="UP001152797">
    <property type="component" value="Unassembled WGS sequence"/>
</dbReference>
<dbReference type="EMBL" id="CAMXCT020005402">
    <property type="protein sequence ID" value="CAL1165645.1"/>
    <property type="molecule type" value="Genomic_DNA"/>
</dbReference>
<accession>A0A9P1DME5</accession>
<keyword evidence="4" id="KW-1185">Reference proteome</keyword>
<sequence>EPEHAVPMLGDSKALLPALASPTSVACFQSMDPSQLAFIKQLILDAEAKHNEGTGTASTAKRPDPPLDTSTPSAPHDARPTADSTEMESKPDPTTAENKAPPAVPIATPCRAPHPPAPTGTSEAAAPNDKEALPDGENSGQPSEKLKQFWSKFVVSPQAGNSTSTPQAKAPRADVPTPATTALDSTTPERTDEPTPAAPERTDEPMPPAPSQALPVPEPLPAREQIRTRLMKLDSQQYGTLIEEATAHPLWSEYFQSAKQTSDELEDMINWIMYRDQQQQEQHALLHKPTLILGEPDPDEAMVAPDPAAKPTEPAPTQPNIHMPTAVPTATPDCVQAALLRATTVDLNTPLQTAAPVTAPAPEEKQHSSAPADAKPEAKEETKQTAQQAFSTPGVAAKPSEPAEPTPEELQKRAAKLKVRAIRGKFHRSIRSKYAPPEVVAKHKEAAVSSDPSRDQKAFTQLFEDWLQSGQDWLKSSIVMSARTEKENALKGQWKLMSKADLDLKYCNPDLVDDLIERKIEEKMTAENPDFPGKKEKDMLLYWCWDCTTSTNVERNASSFTSSSTGGIRNEDAMAFRGGNMPMLPDPENPKGIGKGDPEVTDANGKGAGKGGKGGKGGGGAKPPRKPKGGKGEDGSVKTKTPEQESRAAAIAAGKEGDSLLQLNQKLAEKVADYKKAAGHCKKHAPKAKPKASAKSAAAPQP</sequence>
<organism evidence="2">
    <name type="scientific">Cladocopium goreaui</name>
    <dbReference type="NCBI Taxonomy" id="2562237"/>
    <lineage>
        <taxon>Eukaryota</taxon>
        <taxon>Sar</taxon>
        <taxon>Alveolata</taxon>
        <taxon>Dinophyceae</taxon>
        <taxon>Suessiales</taxon>
        <taxon>Symbiodiniaceae</taxon>
        <taxon>Cladocopium</taxon>
    </lineage>
</organism>
<feature type="compositionally biased region" description="Low complexity" evidence="1">
    <location>
        <begin position="693"/>
        <end position="702"/>
    </location>
</feature>
<dbReference type="AlphaFoldDB" id="A0A9P1DME5"/>